<accession>A0A0G1CEX3</accession>
<dbReference type="HAMAP" id="MF_00340">
    <property type="entry name" value="Ribosomal_bL32"/>
    <property type="match status" value="1"/>
</dbReference>
<dbReference type="AlphaFoldDB" id="A0A0G1CEX3"/>
<evidence type="ECO:0000313" key="6">
    <source>
        <dbReference type="EMBL" id="KKS57106.1"/>
    </source>
</evidence>
<dbReference type="GO" id="GO:0015934">
    <property type="term" value="C:large ribosomal subunit"/>
    <property type="evidence" value="ECO:0007669"/>
    <property type="project" value="InterPro"/>
</dbReference>
<keyword evidence="3 5" id="KW-0687">Ribonucleoprotein</keyword>
<evidence type="ECO:0000256" key="3">
    <source>
        <dbReference type="ARBA" id="ARBA00023274"/>
    </source>
</evidence>
<dbReference type="InterPro" id="IPR002677">
    <property type="entry name" value="Ribosomal_bL32"/>
</dbReference>
<evidence type="ECO:0000256" key="2">
    <source>
        <dbReference type="ARBA" id="ARBA00022980"/>
    </source>
</evidence>
<reference evidence="6 7" key="1">
    <citation type="journal article" date="2015" name="Nature">
        <title>rRNA introns, odd ribosomes, and small enigmatic genomes across a large radiation of phyla.</title>
        <authorList>
            <person name="Brown C.T."/>
            <person name="Hug L.A."/>
            <person name="Thomas B.C."/>
            <person name="Sharon I."/>
            <person name="Castelle C.J."/>
            <person name="Singh A."/>
            <person name="Wilkins M.J."/>
            <person name="Williams K.H."/>
            <person name="Banfield J.F."/>
        </authorList>
    </citation>
    <scope>NUCLEOTIDE SEQUENCE [LARGE SCALE GENOMIC DNA]</scope>
</reference>
<sequence length="57" mass="6444">MGLPGHRRTSSDKRRRAAHFAIKPKQLTVCPKCKKPAKPHYACSFCGTYRGKTIKTK</sequence>
<organism evidence="6 7">
    <name type="scientific">Candidatus Magasanikbacteria bacterium GW2011_GWA2_42_32</name>
    <dbReference type="NCBI Taxonomy" id="1619039"/>
    <lineage>
        <taxon>Bacteria</taxon>
        <taxon>Candidatus Magasanikiibacteriota</taxon>
    </lineage>
</organism>
<keyword evidence="2 5" id="KW-0689">Ribosomal protein</keyword>
<comment type="caution">
    <text evidence="6">The sequence shown here is derived from an EMBL/GenBank/DDBJ whole genome shotgun (WGS) entry which is preliminary data.</text>
</comment>
<gene>
    <name evidence="5" type="primary">rpmF</name>
    <name evidence="6" type="ORF">UV20_C0003G0046</name>
</gene>
<dbReference type="EMBL" id="LCDO01000003">
    <property type="protein sequence ID" value="KKS57106.1"/>
    <property type="molecule type" value="Genomic_DNA"/>
</dbReference>
<dbReference type="InterPro" id="IPR044957">
    <property type="entry name" value="Ribosomal_bL32_bact"/>
</dbReference>
<evidence type="ECO:0000256" key="4">
    <source>
        <dbReference type="ARBA" id="ARBA00035178"/>
    </source>
</evidence>
<comment type="similarity">
    <text evidence="1 5">Belongs to the bacterial ribosomal protein bL32 family.</text>
</comment>
<dbReference type="GO" id="GO:0006412">
    <property type="term" value="P:translation"/>
    <property type="evidence" value="ECO:0007669"/>
    <property type="project" value="UniProtKB-UniRule"/>
</dbReference>
<dbReference type="Pfam" id="PF01783">
    <property type="entry name" value="Ribosomal_L32p"/>
    <property type="match status" value="1"/>
</dbReference>
<name>A0A0G1CEX3_9BACT</name>
<dbReference type="NCBIfam" id="TIGR01031">
    <property type="entry name" value="rpmF_bact"/>
    <property type="match status" value="1"/>
</dbReference>
<protein>
    <recommendedName>
        <fullName evidence="4 5">Large ribosomal subunit protein bL32</fullName>
    </recommendedName>
</protein>
<dbReference type="SUPFAM" id="SSF57829">
    <property type="entry name" value="Zn-binding ribosomal proteins"/>
    <property type="match status" value="1"/>
</dbReference>
<dbReference type="InterPro" id="IPR011332">
    <property type="entry name" value="Ribosomal_zn-bd"/>
</dbReference>
<evidence type="ECO:0000256" key="5">
    <source>
        <dbReference type="HAMAP-Rule" id="MF_00340"/>
    </source>
</evidence>
<dbReference type="GO" id="GO:0003735">
    <property type="term" value="F:structural constituent of ribosome"/>
    <property type="evidence" value="ECO:0007669"/>
    <property type="project" value="InterPro"/>
</dbReference>
<dbReference type="PANTHER" id="PTHR35534:SF1">
    <property type="entry name" value="LARGE RIBOSOMAL SUBUNIT PROTEIN BL32"/>
    <property type="match status" value="1"/>
</dbReference>
<dbReference type="PANTHER" id="PTHR35534">
    <property type="entry name" value="50S RIBOSOMAL PROTEIN L32"/>
    <property type="match status" value="1"/>
</dbReference>
<proteinExistence type="inferred from homology"/>
<dbReference type="Proteomes" id="UP000034837">
    <property type="component" value="Unassembled WGS sequence"/>
</dbReference>
<evidence type="ECO:0000256" key="1">
    <source>
        <dbReference type="ARBA" id="ARBA00008560"/>
    </source>
</evidence>
<evidence type="ECO:0000313" key="7">
    <source>
        <dbReference type="Proteomes" id="UP000034837"/>
    </source>
</evidence>